<keyword evidence="3" id="KW-1003">Cell membrane</keyword>
<evidence type="ECO:0000256" key="4">
    <source>
        <dbReference type="ARBA" id="ARBA00022729"/>
    </source>
</evidence>
<feature type="compositionally biased region" description="Polar residues" evidence="7">
    <location>
        <begin position="144"/>
        <end position="154"/>
    </location>
</feature>
<feature type="compositionally biased region" description="Pro residues" evidence="7">
    <location>
        <begin position="161"/>
        <end position="172"/>
    </location>
</feature>
<sequence length="862" mass="91160">MEGRGGMTGRRAALILVTVAIAACCMFQNQSALAADLIPTGSSTSSSNSPPSQPAAVLGGSSLVNETTSEPSTPVLSPMASTAAPSTPSPTLVPGGSTPPSLPPVLVPPPVSATNPVGRVTPSSPSLIPPSSPSLIPGPGVSTAPMSGPSTVTPSIAAPVNPVPSIPSPPSSPSTLPQLVPPPSTTAPISGVSPVPTISLPPPVSNPTIALPALVSASSPSINGTPISQALPSVAFPQSVCGIEIIYTALTLNSSVNPDKDFTAQLTVINKGINPARNWSVTLQFEFDVQIRAVLPPLTLVGGAPPLKIAIGVPITLSALDTYKVLDGAALNNTALPTNVTGLISGSIVGVTMKQFALPKAVNFTATKIFECQAPSKLEGSLAVCCNQSLSQTPVLIQEPGNTTEFTGVDILWDVIQPNAYTYYTVQLRIRNMDPYKNILPEDYSCPYDEEKPNSGWCLKWDWKHNEYISSVEGCTTTYKGDCQSMINVTAMENVTQAHSCDRSPTLMDLEPRFGALAPQFLDPGAAVAKATLVIGKQESDWNDTAGFYFPTNFSIGLPNYKCSTPLMLGEPSKLPTSEGSRQMMSALKSWSVSCGPVSDVVEPKTCCVSLSGVYNHTLAPCMACACNQLSPCNSANPPCEITLPATPQPALDAVLTSSKTDYTLPEVPKKLLQRQCKSGCGQQVHFHLSKIEGGTWTIDARVDNVLPKDLVNWMVAAQFYPNVSKALMTVHSVNSTTPDENGMIVFFGFKDYNELLKSGGGMTWQMVFNSSTLLAEYRHVETELLDPTQKITAEEELATRIDQRMLPLKVIFMGKECAMPEARYIPSLPSFATRGARIPNLYVSLVLAIAVTSLCHSLFSS</sequence>
<evidence type="ECO:0000256" key="1">
    <source>
        <dbReference type="ARBA" id="ARBA00004236"/>
    </source>
</evidence>
<feature type="chain" id="PRO_5017435913" description="COBRA C-terminal domain-containing protein" evidence="8">
    <location>
        <begin position="35"/>
        <end position="862"/>
    </location>
</feature>
<dbReference type="EMBL" id="BFEA01001056">
    <property type="protein sequence ID" value="GBG92434.1"/>
    <property type="molecule type" value="Genomic_DNA"/>
</dbReference>
<feature type="compositionally biased region" description="Polar residues" evidence="7">
    <location>
        <begin position="62"/>
        <end position="75"/>
    </location>
</feature>
<dbReference type="Pfam" id="PF25079">
    <property type="entry name" value="COB_C"/>
    <property type="match status" value="1"/>
</dbReference>
<dbReference type="InterPro" id="IPR056900">
    <property type="entry name" value="COB_C"/>
</dbReference>
<comment type="subcellular location">
    <subcellularLocation>
        <location evidence="1">Cell membrane</location>
    </subcellularLocation>
</comment>
<protein>
    <recommendedName>
        <fullName evidence="9">COBRA C-terminal domain-containing protein</fullName>
    </recommendedName>
</protein>
<feature type="domain" description="COBRA C-terminal" evidence="9">
    <location>
        <begin position="606"/>
        <end position="823"/>
    </location>
</feature>
<keyword evidence="4 8" id="KW-0732">Signal</keyword>
<proteinExistence type="inferred from homology"/>
<dbReference type="Proteomes" id="UP000265515">
    <property type="component" value="Unassembled WGS sequence"/>
</dbReference>
<comment type="caution">
    <text evidence="10">The sequence shown here is derived from an EMBL/GenBank/DDBJ whole genome shotgun (WGS) entry which is preliminary data.</text>
</comment>
<dbReference type="InterPro" id="IPR006918">
    <property type="entry name" value="COBRA_pln"/>
</dbReference>
<name>A0A388MCZ1_CHABU</name>
<organism evidence="10 11">
    <name type="scientific">Chara braunii</name>
    <name type="common">Braun's stonewort</name>
    <dbReference type="NCBI Taxonomy" id="69332"/>
    <lineage>
        <taxon>Eukaryota</taxon>
        <taxon>Viridiplantae</taxon>
        <taxon>Streptophyta</taxon>
        <taxon>Charophyceae</taxon>
        <taxon>Charales</taxon>
        <taxon>Characeae</taxon>
        <taxon>Chara</taxon>
    </lineage>
</organism>
<dbReference type="AlphaFoldDB" id="A0A388MCZ1"/>
<evidence type="ECO:0000256" key="8">
    <source>
        <dbReference type="SAM" id="SignalP"/>
    </source>
</evidence>
<accession>A0A388MCZ1</accession>
<evidence type="ECO:0000256" key="6">
    <source>
        <dbReference type="ARBA" id="ARBA00023180"/>
    </source>
</evidence>
<feature type="compositionally biased region" description="Pro residues" evidence="7">
    <location>
        <begin position="100"/>
        <end position="111"/>
    </location>
</feature>
<dbReference type="Pfam" id="PF04833">
    <property type="entry name" value="COBRA"/>
    <property type="match status" value="1"/>
</dbReference>
<feature type="compositionally biased region" description="Low complexity" evidence="7">
    <location>
        <begin position="80"/>
        <end position="99"/>
    </location>
</feature>
<feature type="region of interest" description="Disordered" evidence="7">
    <location>
        <begin position="39"/>
        <end position="188"/>
    </location>
</feature>
<dbReference type="OMA" id="TLSTCCV"/>
<dbReference type="PANTHER" id="PTHR31052">
    <property type="entry name" value="COBRA-LIKE PROTEIN 7"/>
    <property type="match status" value="1"/>
</dbReference>
<keyword evidence="5" id="KW-0472">Membrane</keyword>
<keyword evidence="11" id="KW-1185">Reference proteome</keyword>
<evidence type="ECO:0000313" key="10">
    <source>
        <dbReference type="EMBL" id="GBG92434.1"/>
    </source>
</evidence>
<gene>
    <name evidence="10" type="ORF">CBR_g55371</name>
</gene>
<keyword evidence="6" id="KW-0325">Glycoprotein</keyword>
<evidence type="ECO:0000256" key="5">
    <source>
        <dbReference type="ARBA" id="ARBA00023136"/>
    </source>
</evidence>
<dbReference type="GO" id="GO:0005886">
    <property type="term" value="C:plasma membrane"/>
    <property type="evidence" value="ECO:0007669"/>
    <property type="project" value="UniProtKB-SubCell"/>
</dbReference>
<feature type="signal peptide" evidence="8">
    <location>
        <begin position="1"/>
        <end position="34"/>
    </location>
</feature>
<evidence type="ECO:0000313" key="11">
    <source>
        <dbReference type="Proteomes" id="UP000265515"/>
    </source>
</evidence>
<feature type="compositionally biased region" description="Low complexity" evidence="7">
    <location>
        <begin position="39"/>
        <end position="50"/>
    </location>
</feature>
<evidence type="ECO:0000256" key="3">
    <source>
        <dbReference type="ARBA" id="ARBA00022475"/>
    </source>
</evidence>
<dbReference type="OrthoDB" id="2012261at2759"/>
<dbReference type="Gramene" id="GBG92434">
    <property type="protein sequence ID" value="GBG92434"/>
    <property type="gene ID" value="CBR_g55371"/>
</dbReference>
<dbReference type="PANTHER" id="PTHR31052:SF3">
    <property type="entry name" value="COBRA-LIKE PROTEIN 7"/>
    <property type="match status" value="1"/>
</dbReference>
<evidence type="ECO:0000256" key="7">
    <source>
        <dbReference type="SAM" id="MobiDB-lite"/>
    </source>
</evidence>
<evidence type="ECO:0000259" key="9">
    <source>
        <dbReference type="Pfam" id="PF25079"/>
    </source>
</evidence>
<dbReference type="GO" id="GO:0010215">
    <property type="term" value="P:cellulose microfibril organization"/>
    <property type="evidence" value="ECO:0007669"/>
    <property type="project" value="InterPro"/>
</dbReference>
<reference evidence="10 11" key="1">
    <citation type="journal article" date="2018" name="Cell">
        <title>The Chara Genome: Secondary Complexity and Implications for Plant Terrestrialization.</title>
        <authorList>
            <person name="Nishiyama T."/>
            <person name="Sakayama H."/>
            <person name="Vries J.D."/>
            <person name="Buschmann H."/>
            <person name="Saint-Marcoux D."/>
            <person name="Ullrich K.K."/>
            <person name="Haas F.B."/>
            <person name="Vanderstraeten L."/>
            <person name="Becker D."/>
            <person name="Lang D."/>
            <person name="Vosolsobe S."/>
            <person name="Rombauts S."/>
            <person name="Wilhelmsson P.K.I."/>
            <person name="Janitza P."/>
            <person name="Kern R."/>
            <person name="Heyl A."/>
            <person name="Rumpler F."/>
            <person name="Villalobos L.I.A.C."/>
            <person name="Clay J.M."/>
            <person name="Skokan R."/>
            <person name="Toyoda A."/>
            <person name="Suzuki Y."/>
            <person name="Kagoshima H."/>
            <person name="Schijlen E."/>
            <person name="Tajeshwar N."/>
            <person name="Catarino B."/>
            <person name="Hetherington A.J."/>
            <person name="Saltykova A."/>
            <person name="Bonnot C."/>
            <person name="Breuninger H."/>
            <person name="Symeonidi A."/>
            <person name="Radhakrishnan G.V."/>
            <person name="Van Nieuwerburgh F."/>
            <person name="Deforce D."/>
            <person name="Chang C."/>
            <person name="Karol K.G."/>
            <person name="Hedrich R."/>
            <person name="Ulvskov P."/>
            <person name="Glockner G."/>
            <person name="Delwiche C.F."/>
            <person name="Petrasek J."/>
            <person name="Van de Peer Y."/>
            <person name="Friml J."/>
            <person name="Beilby M."/>
            <person name="Dolan L."/>
            <person name="Kohara Y."/>
            <person name="Sugano S."/>
            <person name="Fujiyama A."/>
            <person name="Delaux P.-M."/>
            <person name="Quint M."/>
            <person name="TheiBen G."/>
            <person name="Hagemann M."/>
            <person name="Harholt J."/>
            <person name="Dunand C."/>
            <person name="Zachgo S."/>
            <person name="Langdale J."/>
            <person name="Maumus F."/>
            <person name="Straeten D.V.D."/>
            <person name="Gould S.B."/>
            <person name="Rensing S.A."/>
        </authorList>
    </citation>
    <scope>NUCLEOTIDE SEQUENCE [LARGE SCALE GENOMIC DNA]</scope>
    <source>
        <strain evidence="10 11">S276</strain>
    </source>
</reference>
<evidence type="ECO:0000256" key="2">
    <source>
        <dbReference type="ARBA" id="ARBA00005507"/>
    </source>
</evidence>
<dbReference type="PROSITE" id="PS51257">
    <property type="entry name" value="PROKAR_LIPOPROTEIN"/>
    <property type="match status" value="1"/>
</dbReference>
<comment type="similarity">
    <text evidence="2">Belongs to the COBRA family.</text>
</comment>